<dbReference type="CDD" id="cd04724">
    <property type="entry name" value="Tryptophan_synthase_alpha"/>
    <property type="match status" value="1"/>
</dbReference>
<evidence type="ECO:0000256" key="1">
    <source>
        <dbReference type="ARBA" id="ARBA00003365"/>
    </source>
</evidence>
<comment type="subunit">
    <text evidence="3 9">Tetramer of two alpha and two beta chains.</text>
</comment>
<dbReference type="PANTHER" id="PTHR43406:SF1">
    <property type="entry name" value="TRYPTOPHAN SYNTHASE ALPHA CHAIN, CHLOROPLASTIC"/>
    <property type="match status" value="1"/>
</dbReference>
<dbReference type="OrthoDB" id="9804578at2"/>
<keyword evidence="4 9" id="KW-0028">Amino-acid biosynthesis</keyword>
<dbReference type="Proteomes" id="UP000233597">
    <property type="component" value="Unassembled WGS sequence"/>
</dbReference>
<dbReference type="EC" id="4.2.1.20" evidence="9"/>
<evidence type="ECO:0000313" key="12">
    <source>
        <dbReference type="Proteomes" id="UP000233597"/>
    </source>
</evidence>
<name>A0A2N3KUA2_9PROT</name>
<evidence type="ECO:0000256" key="8">
    <source>
        <dbReference type="ARBA" id="ARBA00049047"/>
    </source>
</evidence>
<reference evidence="11 12" key="1">
    <citation type="submission" date="2017-09" db="EMBL/GenBank/DDBJ databases">
        <title>Biodiversity and function of Thalassospira species in the particle-attached aromatic-hydrocarbon-degrading consortia from the surface seawater of the South China Sea.</title>
        <authorList>
            <person name="Dong C."/>
            <person name="Liu R."/>
            <person name="Shao Z."/>
        </authorList>
    </citation>
    <scope>NUCLEOTIDE SEQUENCE [LARGE SCALE GENOMIC DNA]</scope>
    <source>
        <strain evidence="11 12">CSC1P2</strain>
    </source>
</reference>
<dbReference type="GO" id="GO:0005829">
    <property type="term" value="C:cytosol"/>
    <property type="evidence" value="ECO:0007669"/>
    <property type="project" value="TreeGrafter"/>
</dbReference>
<keyword evidence="6 9" id="KW-0057">Aromatic amino acid biosynthesis</keyword>
<evidence type="ECO:0000256" key="5">
    <source>
        <dbReference type="ARBA" id="ARBA00022822"/>
    </source>
</evidence>
<comment type="caution">
    <text evidence="11">The sequence shown here is derived from an EMBL/GenBank/DDBJ whole genome shotgun (WGS) entry which is preliminary data.</text>
</comment>
<comment type="similarity">
    <text evidence="9 10">Belongs to the TrpA family.</text>
</comment>
<evidence type="ECO:0000256" key="3">
    <source>
        <dbReference type="ARBA" id="ARBA00011270"/>
    </source>
</evidence>
<dbReference type="InterPro" id="IPR002028">
    <property type="entry name" value="Trp_synthase_suA"/>
</dbReference>
<comment type="catalytic activity">
    <reaction evidence="8 9">
        <text>(1S,2R)-1-C-(indol-3-yl)glycerol 3-phosphate + L-serine = D-glyceraldehyde 3-phosphate + L-tryptophan + H2O</text>
        <dbReference type="Rhea" id="RHEA:10532"/>
        <dbReference type="ChEBI" id="CHEBI:15377"/>
        <dbReference type="ChEBI" id="CHEBI:33384"/>
        <dbReference type="ChEBI" id="CHEBI:57912"/>
        <dbReference type="ChEBI" id="CHEBI:58866"/>
        <dbReference type="ChEBI" id="CHEBI:59776"/>
        <dbReference type="EC" id="4.2.1.20"/>
    </reaction>
</comment>
<dbReference type="InterPro" id="IPR011060">
    <property type="entry name" value="RibuloseP-bd_barrel"/>
</dbReference>
<dbReference type="EMBL" id="NWTK01000006">
    <property type="protein sequence ID" value="PKR54164.1"/>
    <property type="molecule type" value="Genomic_DNA"/>
</dbReference>
<dbReference type="UniPathway" id="UPA00035">
    <property type="reaction ID" value="UER00044"/>
</dbReference>
<evidence type="ECO:0000256" key="10">
    <source>
        <dbReference type="RuleBase" id="RU003662"/>
    </source>
</evidence>
<protein>
    <recommendedName>
        <fullName evidence="9">Tryptophan synthase alpha chain</fullName>
        <ecNumber evidence="9">4.2.1.20</ecNumber>
    </recommendedName>
</protein>
<gene>
    <name evidence="9" type="primary">trpA</name>
    <name evidence="11" type="ORF">COO20_11585</name>
</gene>
<keyword evidence="5 9" id="KW-0822">Tryptophan biosynthesis</keyword>
<comment type="pathway">
    <text evidence="2 9">Amino-acid biosynthesis; L-tryptophan biosynthesis; L-tryptophan from chorismate: step 5/5.</text>
</comment>
<comment type="function">
    <text evidence="1 9">The alpha subunit is responsible for the aldol cleavage of indoleglycerol phosphate to indole and glyceraldehyde 3-phosphate.</text>
</comment>
<dbReference type="NCBIfam" id="TIGR00262">
    <property type="entry name" value="trpA"/>
    <property type="match status" value="1"/>
</dbReference>
<dbReference type="SUPFAM" id="SSF51366">
    <property type="entry name" value="Ribulose-phoshate binding barrel"/>
    <property type="match status" value="1"/>
</dbReference>
<evidence type="ECO:0000256" key="9">
    <source>
        <dbReference type="HAMAP-Rule" id="MF_00131"/>
    </source>
</evidence>
<feature type="active site" description="Proton acceptor" evidence="9">
    <location>
        <position position="60"/>
    </location>
</feature>
<dbReference type="Gene3D" id="3.20.20.70">
    <property type="entry name" value="Aldolase class I"/>
    <property type="match status" value="1"/>
</dbReference>
<dbReference type="InterPro" id="IPR018204">
    <property type="entry name" value="Trp_synthase_alpha_AS"/>
</dbReference>
<dbReference type="PANTHER" id="PTHR43406">
    <property type="entry name" value="TRYPTOPHAN SYNTHASE, ALPHA CHAIN"/>
    <property type="match status" value="1"/>
</dbReference>
<evidence type="ECO:0000256" key="2">
    <source>
        <dbReference type="ARBA" id="ARBA00004733"/>
    </source>
</evidence>
<keyword evidence="7 9" id="KW-0456">Lyase</keyword>
<dbReference type="InterPro" id="IPR013785">
    <property type="entry name" value="Aldolase_TIM"/>
</dbReference>
<sequence>MNRLDRKMAELKGQNRAGLVTYFTGGDPDYDTTVELLANLGAAGTDVIELGMPFSDPVADGPILQAANIRALQGGQTIERMMAMLREVRARDDETPIVLMGYFNPVRRYGTARFFADASASGADAIIIVDLPLEHAGPFRAQVEQAGMHLIAMTAPTSHDKRLAALLKPASGFVYHIAIAGTTGAATPDASEIQEAVGRLRRQTDLPIAAGFGIKTAAQIREVAQFADLVVVGSRLVDVLAREGRDQALGEVASLAAALRPNAA</sequence>
<dbReference type="RefSeq" id="WP_101266604.1">
    <property type="nucleotide sequence ID" value="NZ_NWTK01000006.1"/>
</dbReference>
<dbReference type="FunFam" id="3.20.20.70:FF:000037">
    <property type="entry name" value="Tryptophan synthase alpha chain"/>
    <property type="match status" value="1"/>
</dbReference>
<evidence type="ECO:0000256" key="6">
    <source>
        <dbReference type="ARBA" id="ARBA00023141"/>
    </source>
</evidence>
<proteinExistence type="inferred from homology"/>
<dbReference type="Pfam" id="PF00290">
    <property type="entry name" value="Trp_syntA"/>
    <property type="match status" value="1"/>
</dbReference>
<dbReference type="PROSITE" id="PS00167">
    <property type="entry name" value="TRP_SYNTHASE_ALPHA"/>
    <property type="match status" value="1"/>
</dbReference>
<evidence type="ECO:0000313" key="11">
    <source>
        <dbReference type="EMBL" id="PKR54164.1"/>
    </source>
</evidence>
<accession>A0A2N3KUA2</accession>
<organism evidence="11 12">
    <name type="scientific">Thalassospira marina</name>
    <dbReference type="NCBI Taxonomy" id="2048283"/>
    <lineage>
        <taxon>Bacteria</taxon>
        <taxon>Pseudomonadati</taxon>
        <taxon>Pseudomonadota</taxon>
        <taxon>Alphaproteobacteria</taxon>
        <taxon>Rhodospirillales</taxon>
        <taxon>Thalassospiraceae</taxon>
        <taxon>Thalassospira</taxon>
    </lineage>
</organism>
<dbReference type="GO" id="GO:0004834">
    <property type="term" value="F:tryptophan synthase activity"/>
    <property type="evidence" value="ECO:0007669"/>
    <property type="project" value="UniProtKB-UniRule"/>
</dbReference>
<feature type="active site" description="Proton acceptor" evidence="9">
    <location>
        <position position="49"/>
    </location>
</feature>
<dbReference type="HAMAP" id="MF_00131">
    <property type="entry name" value="Trp_synth_alpha"/>
    <property type="match status" value="1"/>
</dbReference>
<dbReference type="AlphaFoldDB" id="A0A2N3KUA2"/>
<evidence type="ECO:0000256" key="4">
    <source>
        <dbReference type="ARBA" id="ARBA00022605"/>
    </source>
</evidence>
<evidence type="ECO:0000256" key="7">
    <source>
        <dbReference type="ARBA" id="ARBA00023239"/>
    </source>
</evidence>